<dbReference type="Proteomes" id="UP000076276">
    <property type="component" value="Unassembled WGS sequence"/>
</dbReference>
<dbReference type="AlphaFoldDB" id="A0A151Y0G8"/>
<dbReference type="CDD" id="cd01335">
    <property type="entry name" value="Radical_SAM"/>
    <property type="match status" value="1"/>
</dbReference>
<reference evidence="9 10" key="1">
    <citation type="submission" date="2016-03" db="EMBL/GenBank/DDBJ databases">
        <title>Acinetobacter genomospecies 28 strain ANC 4149.</title>
        <authorList>
            <person name="Radolfova-Krizova L."/>
            <person name="Nemec A."/>
        </authorList>
    </citation>
    <scope>NUCLEOTIDE SEQUENCE [LARGE SCALE GENOMIC DNA]</scope>
    <source>
        <strain evidence="9 10">ANC 4149</strain>
    </source>
</reference>
<dbReference type="InterPro" id="IPR047207">
    <property type="entry name" value="SPASM_anSME"/>
</dbReference>
<evidence type="ECO:0000256" key="5">
    <source>
        <dbReference type="ARBA" id="ARBA00023004"/>
    </source>
</evidence>
<dbReference type="SFLD" id="SFLDG01386">
    <property type="entry name" value="main_SPASM_domain-containing"/>
    <property type="match status" value="1"/>
</dbReference>
<dbReference type="NCBIfam" id="TIGR04085">
    <property type="entry name" value="rSAM_more_4Fe4S"/>
    <property type="match status" value="1"/>
</dbReference>
<dbReference type="SFLD" id="SFLDG01067">
    <property type="entry name" value="SPASM/twitch_domain_containing"/>
    <property type="match status" value="1"/>
</dbReference>
<dbReference type="SFLD" id="SFLDS00029">
    <property type="entry name" value="Radical_SAM"/>
    <property type="match status" value="1"/>
</dbReference>
<comment type="caution">
    <text evidence="9">The sequence shown here is derived from an EMBL/GenBank/DDBJ whole genome shotgun (WGS) entry which is preliminary data.</text>
</comment>
<dbReference type="GO" id="GO:0016491">
    <property type="term" value="F:oxidoreductase activity"/>
    <property type="evidence" value="ECO:0007669"/>
    <property type="project" value="InterPro"/>
</dbReference>
<keyword evidence="2" id="KW-0004">4Fe-4S</keyword>
<dbReference type="EMBL" id="LUAW01000025">
    <property type="protein sequence ID" value="KYQ71532.1"/>
    <property type="molecule type" value="Genomic_DNA"/>
</dbReference>
<dbReference type="STRING" id="1806892.AZH43_14230"/>
<name>A0A151Y0G8_9GAMM</name>
<keyword evidence="3" id="KW-0949">S-adenosyl-L-methionine</keyword>
<dbReference type="NCBIfam" id="NF010308">
    <property type="entry name" value="PRK13745.1"/>
    <property type="match status" value="1"/>
</dbReference>
<dbReference type="GO" id="GO:0051539">
    <property type="term" value="F:4 iron, 4 sulfur cluster binding"/>
    <property type="evidence" value="ECO:0007669"/>
    <property type="project" value="UniProtKB-KW"/>
</dbReference>
<dbReference type="InterPro" id="IPR058240">
    <property type="entry name" value="rSAM_sf"/>
</dbReference>
<dbReference type="PANTHER" id="PTHR43273">
    <property type="entry name" value="ANAEROBIC SULFATASE-MATURATING ENZYME HOMOLOG ASLB-RELATED"/>
    <property type="match status" value="1"/>
</dbReference>
<dbReference type="NCBIfam" id="TIGR03942">
    <property type="entry name" value="sulfatase_rSAM"/>
    <property type="match status" value="1"/>
</dbReference>
<evidence type="ECO:0000256" key="6">
    <source>
        <dbReference type="ARBA" id="ARBA00023014"/>
    </source>
</evidence>
<dbReference type="InterPro" id="IPR023885">
    <property type="entry name" value="4Fe4S-binding_SPASM_dom"/>
</dbReference>
<dbReference type="Gene3D" id="3.20.20.70">
    <property type="entry name" value="Aldolase class I"/>
    <property type="match status" value="1"/>
</dbReference>
<proteinExistence type="inferred from homology"/>
<evidence type="ECO:0000256" key="7">
    <source>
        <dbReference type="ARBA" id="ARBA00023601"/>
    </source>
</evidence>
<evidence type="ECO:0000256" key="1">
    <source>
        <dbReference type="ARBA" id="ARBA00001966"/>
    </source>
</evidence>
<dbReference type="PANTHER" id="PTHR43273:SF3">
    <property type="entry name" value="ANAEROBIC SULFATASE-MATURATING ENZYME HOMOLOG ASLB-RELATED"/>
    <property type="match status" value="1"/>
</dbReference>
<dbReference type="SFLD" id="SFLDG01072">
    <property type="entry name" value="dehydrogenase_like"/>
    <property type="match status" value="1"/>
</dbReference>
<evidence type="ECO:0000313" key="9">
    <source>
        <dbReference type="EMBL" id="KYQ71532.1"/>
    </source>
</evidence>
<protein>
    <submittedName>
        <fullName evidence="9">Anaerobic sulfatase maturase</fullName>
    </submittedName>
</protein>
<gene>
    <name evidence="9" type="ORF">AZH43_14230</name>
</gene>
<evidence type="ECO:0000256" key="2">
    <source>
        <dbReference type="ARBA" id="ARBA00022485"/>
    </source>
</evidence>
<organism evidence="9 10">
    <name type="scientific">Acinetobacter pragensis</name>
    <dbReference type="NCBI Taxonomy" id="1806892"/>
    <lineage>
        <taxon>Bacteria</taxon>
        <taxon>Pseudomonadati</taxon>
        <taxon>Pseudomonadota</taxon>
        <taxon>Gammaproteobacteria</taxon>
        <taxon>Moraxellales</taxon>
        <taxon>Moraxellaceae</taxon>
        <taxon>Acinetobacter</taxon>
    </lineage>
</organism>
<comment type="similarity">
    <text evidence="7">Belongs to the radical SAM superfamily. Anaerobic sulfatase-maturating enzyme family.</text>
</comment>
<dbReference type="InterPro" id="IPR034491">
    <property type="entry name" value="Anaerob_Ser_sulfatase-maturase"/>
</dbReference>
<dbReference type="InterPro" id="IPR007197">
    <property type="entry name" value="rSAM"/>
</dbReference>
<keyword evidence="4" id="KW-0479">Metal-binding</keyword>
<dbReference type="SFLD" id="SFLDF00285">
    <property type="entry name" value="anaerobic_Ser-type_sulfatase-m"/>
    <property type="match status" value="1"/>
</dbReference>
<evidence type="ECO:0000259" key="8">
    <source>
        <dbReference type="PROSITE" id="PS51918"/>
    </source>
</evidence>
<dbReference type="SUPFAM" id="SSF102114">
    <property type="entry name" value="Radical SAM enzymes"/>
    <property type="match status" value="1"/>
</dbReference>
<evidence type="ECO:0000256" key="3">
    <source>
        <dbReference type="ARBA" id="ARBA00022691"/>
    </source>
</evidence>
<dbReference type="InterPro" id="IPR013785">
    <property type="entry name" value="Aldolase_TIM"/>
</dbReference>
<keyword evidence="6" id="KW-0411">Iron-sulfur</keyword>
<accession>A0A151Y0G8</accession>
<dbReference type="Pfam" id="PF04055">
    <property type="entry name" value="Radical_SAM"/>
    <property type="match status" value="1"/>
</dbReference>
<dbReference type="SFLD" id="SFLDG01384">
    <property type="entry name" value="thioether_bond_formation_requi"/>
    <property type="match status" value="1"/>
</dbReference>
<dbReference type="InterPro" id="IPR023867">
    <property type="entry name" value="Sulphatase_maturase_rSAM"/>
</dbReference>
<evidence type="ECO:0000256" key="4">
    <source>
        <dbReference type="ARBA" id="ARBA00022723"/>
    </source>
</evidence>
<comment type="cofactor">
    <cofactor evidence="1">
        <name>[4Fe-4S] cluster</name>
        <dbReference type="ChEBI" id="CHEBI:49883"/>
    </cofactor>
</comment>
<keyword evidence="5" id="KW-0408">Iron</keyword>
<dbReference type="GO" id="GO:0046872">
    <property type="term" value="F:metal ion binding"/>
    <property type="evidence" value="ECO:0007669"/>
    <property type="project" value="UniProtKB-KW"/>
</dbReference>
<feature type="domain" description="Radical SAM core" evidence="8">
    <location>
        <begin position="1"/>
        <end position="249"/>
    </location>
</feature>
<keyword evidence="10" id="KW-1185">Reference proteome</keyword>
<dbReference type="CDD" id="cd21120">
    <property type="entry name" value="SPASM_anSME"/>
    <property type="match status" value="1"/>
</dbReference>
<dbReference type="PROSITE" id="PS51918">
    <property type="entry name" value="RADICAL_SAM"/>
    <property type="match status" value="1"/>
</dbReference>
<sequence>MNKPFYISSKPTGSICNLDCNYCYYLEKTHLYSKNDKQFMDVEMLEHYIKSYIEESSTAEVIFTWHGGEPLLQKIDFYKKALEFQSIYAKKFRRKVVNSLQTNGTLINDEWAQFFAQHQFLIGLSLDGPAQLHDYYRSTKTGKPTFDAVMRGLELLKKYRVEFNILATVNSYNVHFPLKIYNFYKEIGARYIQFTPIVEREMTGTDDTLKGLHLASPLIPNKQAKITEWTVNPLDYGKFLNTIFDEWVKQDVGEYFIINFDAMLANWMGVEPPICVFAKKCGHAIAMEHNGDIYSCDHFVFDDYKLGNIRQDKLSTLLKSAEQVKFGNDKQDNLPSQCKQCEFLFACNGECPKNRILYTKDGEPNLNYLCEGFKIFYRHIDPYMTFMVNELRNNRSPSNIVKMFDHV</sequence>
<evidence type="ECO:0000313" key="10">
    <source>
        <dbReference type="Proteomes" id="UP000076276"/>
    </source>
</evidence>
<dbReference type="Pfam" id="PF13186">
    <property type="entry name" value="SPASM"/>
    <property type="match status" value="1"/>
</dbReference>